<dbReference type="Gene3D" id="3.30.1330.70">
    <property type="entry name" value="Holliday junction resolvase RusA"/>
    <property type="match status" value="1"/>
</dbReference>
<accession>A0A517NU93</accession>
<dbReference type="SUPFAM" id="SSF103084">
    <property type="entry name" value="Holliday junction resolvase RusA"/>
    <property type="match status" value="1"/>
</dbReference>
<dbReference type="GO" id="GO:0016787">
    <property type="term" value="F:hydrolase activity"/>
    <property type="evidence" value="ECO:0007669"/>
    <property type="project" value="UniProtKB-KW"/>
</dbReference>
<organism evidence="1 2">
    <name type="scientific">Stieleria marina</name>
    <dbReference type="NCBI Taxonomy" id="1930275"/>
    <lineage>
        <taxon>Bacteria</taxon>
        <taxon>Pseudomonadati</taxon>
        <taxon>Planctomycetota</taxon>
        <taxon>Planctomycetia</taxon>
        <taxon>Pirellulales</taxon>
        <taxon>Pirellulaceae</taxon>
        <taxon>Stieleria</taxon>
    </lineage>
</organism>
<dbReference type="OrthoDB" id="73971at2"/>
<evidence type="ECO:0000313" key="1">
    <source>
        <dbReference type="EMBL" id="QDT10695.1"/>
    </source>
</evidence>
<dbReference type="InterPro" id="IPR036614">
    <property type="entry name" value="RusA-like_sf"/>
</dbReference>
<keyword evidence="1" id="KW-0378">Hydrolase</keyword>
<keyword evidence="2" id="KW-1185">Reference proteome</keyword>
<evidence type="ECO:0000313" key="2">
    <source>
        <dbReference type="Proteomes" id="UP000319817"/>
    </source>
</evidence>
<protein>
    <submittedName>
        <fullName evidence="1">Crossover junction endodeoxyribonuclease RusA</fullName>
        <ecNumber evidence="1">3.1.22.4</ecNumber>
    </submittedName>
</protein>
<proteinExistence type="predicted"/>
<gene>
    <name evidence="1" type="primary">rusA</name>
    <name evidence="1" type="ORF">K239x_26530</name>
</gene>
<dbReference type="Pfam" id="PF05866">
    <property type="entry name" value="RusA"/>
    <property type="match status" value="1"/>
</dbReference>
<reference evidence="1 2" key="1">
    <citation type="submission" date="2019-02" db="EMBL/GenBank/DDBJ databases">
        <title>Deep-cultivation of Planctomycetes and their phenomic and genomic characterization uncovers novel biology.</title>
        <authorList>
            <person name="Wiegand S."/>
            <person name="Jogler M."/>
            <person name="Boedeker C."/>
            <person name="Pinto D."/>
            <person name="Vollmers J."/>
            <person name="Rivas-Marin E."/>
            <person name="Kohn T."/>
            <person name="Peeters S.H."/>
            <person name="Heuer A."/>
            <person name="Rast P."/>
            <person name="Oberbeckmann S."/>
            <person name="Bunk B."/>
            <person name="Jeske O."/>
            <person name="Meyerdierks A."/>
            <person name="Storesund J.E."/>
            <person name="Kallscheuer N."/>
            <person name="Luecker S."/>
            <person name="Lage O.M."/>
            <person name="Pohl T."/>
            <person name="Merkel B.J."/>
            <person name="Hornburger P."/>
            <person name="Mueller R.-W."/>
            <person name="Bruemmer F."/>
            <person name="Labrenz M."/>
            <person name="Spormann A.M."/>
            <person name="Op den Camp H."/>
            <person name="Overmann J."/>
            <person name="Amann R."/>
            <person name="Jetten M.S.M."/>
            <person name="Mascher T."/>
            <person name="Medema M.H."/>
            <person name="Devos D.P."/>
            <person name="Kaster A.-K."/>
            <person name="Ovreas L."/>
            <person name="Rohde M."/>
            <person name="Galperin M.Y."/>
            <person name="Jogler C."/>
        </authorList>
    </citation>
    <scope>NUCLEOTIDE SEQUENCE [LARGE SCALE GENOMIC DNA]</scope>
    <source>
        <strain evidence="1 2">K23_9</strain>
    </source>
</reference>
<dbReference type="Proteomes" id="UP000319817">
    <property type="component" value="Chromosome"/>
</dbReference>
<dbReference type="EMBL" id="CP036526">
    <property type="protein sequence ID" value="QDT10695.1"/>
    <property type="molecule type" value="Genomic_DNA"/>
</dbReference>
<dbReference type="AlphaFoldDB" id="A0A517NU93"/>
<dbReference type="GO" id="GO:0006310">
    <property type="term" value="P:DNA recombination"/>
    <property type="evidence" value="ECO:0007669"/>
    <property type="project" value="InterPro"/>
</dbReference>
<name>A0A517NU93_9BACT</name>
<dbReference type="GO" id="GO:0006281">
    <property type="term" value="P:DNA repair"/>
    <property type="evidence" value="ECO:0007669"/>
    <property type="project" value="InterPro"/>
</dbReference>
<dbReference type="EC" id="3.1.22.4" evidence="1"/>
<sequence length="173" mass="20044">MLRLQLPFPPSVNRYWRHVGTRVLVSKEGREYRQTVRGLMKLQNVKKHDGDLIVDIRLIPVDRRRRDVDNSLKALLDAMQAGGAYDDDSQIVRLTVEKFEPEADCPRSEIVVRRVPAKLGEPGYRFCLRCDDEFYSIGPGNRLCEECTRWRSRLTGFVPIARGRKYRNGARIA</sequence>
<dbReference type="RefSeq" id="WP_145418430.1">
    <property type="nucleotide sequence ID" value="NZ_CP036526.1"/>
</dbReference>
<dbReference type="InterPro" id="IPR008822">
    <property type="entry name" value="Endonuclease_RusA-like"/>
</dbReference>
<dbReference type="GO" id="GO:0000287">
    <property type="term" value="F:magnesium ion binding"/>
    <property type="evidence" value="ECO:0007669"/>
    <property type="project" value="InterPro"/>
</dbReference>